<protein>
    <recommendedName>
        <fullName evidence="1">Glycosyltransferase 2-like domain-containing protein</fullName>
    </recommendedName>
</protein>
<dbReference type="Gene3D" id="3.90.550.10">
    <property type="entry name" value="Spore Coat Polysaccharide Biosynthesis Protein SpsA, Chain A"/>
    <property type="match status" value="1"/>
</dbReference>
<dbReference type="InterPro" id="IPR029044">
    <property type="entry name" value="Nucleotide-diphossugar_trans"/>
</dbReference>
<reference evidence="3" key="1">
    <citation type="submission" date="2017-09" db="EMBL/GenBank/DDBJ databases">
        <title>Depth-based differentiation of microbial function through sediment-hosted aquifers and enrichment of novel symbionts in the deep terrestrial subsurface.</title>
        <authorList>
            <person name="Probst A.J."/>
            <person name="Ladd B."/>
            <person name="Jarett J.K."/>
            <person name="Geller-Mcgrath D.E."/>
            <person name="Sieber C.M.K."/>
            <person name="Emerson J.B."/>
            <person name="Anantharaman K."/>
            <person name="Thomas B.C."/>
            <person name="Malmstrom R."/>
            <person name="Stieglmeier M."/>
            <person name="Klingl A."/>
            <person name="Woyke T."/>
            <person name="Ryan C.M."/>
            <person name="Banfield J.F."/>
        </authorList>
    </citation>
    <scope>NUCLEOTIDE SEQUENCE [LARGE SCALE GENOMIC DNA]</scope>
</reference>
<dbReference type="Pfam" id="PF00535">
    <property type="entry name" value="Glycos_transf_2"/>
    <property type="match status" value="1"/>
</dbReference>
<feature type="domain" description="Glycosyltransferase 2-like" evidence="1">
    <location>
        <begin position="4"/>
        <end position="109"/>
    </location>
</feature>
<dbReference type="InterPro" id="IPR050834">
    <property type="entry name" value="Glycosyltransf_2"/>
</dbReference>
<name>A0A2M7AWF2_9BACT</name>
<proteinExistence type="predicted"/>
<dbReference type="PANTHER" id="PTHR43685">
    <property type="entry name" value="GLYCOSYLTRANSFERASE"/>
    <property type="match status" value="1"/>
</dbReference>
<accession>A0A2M7AWF2</accession>
<dbReference type="SUPFAM" id="SSF53448">
    <property type="entry name" value="Nucleotide-diphospho-sugar transferases"/>
    <property type="match status" value="1"/>
</dbReference>
<evidence type="ECO:0000313" key="2">
    <source>
        <dbReference type="EMBL" id="PIU74961.1"/>
    </source>
</evidence>
<evidence type="ECO:0000259" key="1">
    <source>
        <dbReference type="Pfam" id="PF00535"/>
    </source>
</evidence>
<dbReference type="PANTHER" id="PTHR43685:SF13">
    <property type="entry name" value="O ANTIGEN BIOSYNTHESIS RHAMNOSYLTRANSFERASE RFBN"/>
    <property type="match status" value="1"/>
</dbReference>
<dbReference type="EMBL" id="PEVY01000069">
    <property type="protein sequence ID" value="PIU74961.1"/>
    <property type="molecule type" value="Genomic_DNA"/>
</dbReference>
<organism evidence="2 3">
    <name type="scientific">Candidatus Portnoybacteria bacterium CG06_land_8_20_14_3_00_39_12</name>
    <dbReference type="NCBI Taxonomy" id="1974809"/>
    <lineage>
        <taxon>Bacteria</taxon>
        <taxon>Candidatus Portnoyibacteriota</taxon>
    </lineage>
</organism>
<dbReference type="CDD" id="cd00761">
    <property type="entry name" value="Glyco_tranf_GTA_type"/>
    <property type="match status" value="1"/>
</dbReference>
<dbReference type="AlphaFoldDB" id="A0A2M7AWF2"/>
<dbReference type="GO" id="GO:0044010">
    <property type="term" value="P:single-species biofilm formation"/>
    <property type="evidence" value="ECO:0007669"/>
    <property type="project" value="TreeGrafter"/>
</dbReference>
<sequence length="324" mass="37815">MKASIIIPTKNGVKYLAEVLSAIVNQEADFDYEIVIVDSGSCDKTLEIIKKFQVKLLQIPPQDFNHGVTRNYAISKSNGEYLVMLTQDATPASPRWLASFIEPMERDSQLAGLFGKQIPRPDCNPIDKRDLENHFKNNFGEKLFIQEIGTGQDAVQKHEADKHRLNFFSNTNSCIRRSVWQKIPFQKLDMAEDQRWAHDVLFAGYKKGYAPQAAVWHSHNYTPRQYLKRFVDEYRSHKILQNYVGVKSWLKVLPSSLRLCYADCRYINLQAYSSLKKLRWFWFAMQLDFARILGEYLGGHYEKMPVWFYQRISMQKRIIAGKKI</sequence>
<comment type="caution">
    <text evidence="2">The sequence shown here is derived from an EMBL/GenBank/DDBJ whole genome shotgun (WGS) entry which is preliminary data.</text>
</comment>
<dbReference type="InterPro" id="IPR001173">
    <property type="entry name" value="Glyco_trans_2-like"/>
</dbReference>
<dbReference type="Proteomes" id="UP000228775">
    <property type="component" value="Unassembled WGS sequence"/>
</dbReference>
<evidence type="ECO:0000313" key="3">
    <source>
        <dbReference type="Proteomes" id="UP000228775"/>
    </source>
</evidence>
<gene>
    <name evidence="2" type="ORF">COS76_03330</name>
</gene>